<dbReference type="InterPro" id="IPR027417">
    <property type="entry name" value="P-loop_NTPase"/>
</dbReference>
<dbReference type="SUPFAM" id="SSF52540">
    <property type="entry name" value="P-loop containing nucleoside triphosphate hydrolases"/>
    <property type="match status" value="1"/>
</dbReference>
<dbReference type="InterPro" id="IPR014433">
    <property type="entry name" value="CooC"/>
</dbReference>
<gene>
    <name evidence="4" type="ORF">JGI1_01115</name>
</gene>
<proteinExistence type="predicted"/>
<dbReference type="AlphaFoldDB" id="A0A0S4N293"/>
<dbReference type="PANTHER" id="PTHR43384:SF6">
    <property type="entry name" value="SEPTUM SITE-DETERMINING PROTEIN MIND HOMOLOG, CHLOROPLASTIC"/>
    <property type="match status" value="1"/>
</dbReference>
<dbReference type="GO" id="GO:0016887">
    <property type="term" value="F:ATP hydrolysis activity"/>
    <property type="evidence" value="ECO:0007669"/>
    <property type="project" value="TreeGrafter"/>
</dbReference>
<dbReference type="InterPro" id="IPR002586">
    <property type="entry name" value="CobQ/CobB/MinD/ParA_Nub-bd_dom"/>
</dbReference>
<dbReference type="GO" id="GO:0009898">
    <property type="term" value="C:cytoplasmic side of plasma membrane"/>
    <property type="evidence" value="ECO:0007669"/>
    <property type="project" value="TreeGrafter"/>
</dbReference>
<protein>
    <submittedName>
        <fullName evidence="4">CO dehydrogenase maturation factor</fullName>
    </submittedName>
</protein>
<name>A0A0S4N293_9BACT</name>
<evidence type="ECO:0000256" key="1">
    <source>
        <dbReference type="ARBA" id="ARBA00022741"/>
    </source>
</evidence>
<evidence type="ECO:0000313" key="5">
    <source>
        <dbReference type="Proteomes" id="UP000320623"/>
    </source>
</evidence>
<dbReference type="Pfam" id="PF01656">
    <property type="entry name" value="CbiA"/>
    <property type="match status" value="1"/>
</dbReference>
<dbReference type="GO" id="GO:0051782">
    <property type="term" value="P:negative regulation of cell division"/>
    <property type="evidence" value="ECO:0007669"/>
    <property type="project" value="TreeGrafter"/>
</dbReference>
<dbReference type="OrthoDB" id="7346657at2"/>
<dbReference type="GO" id="GO:0005524">
    <property type="term" value="F:ATP binding"/>
    <property type="evidence" value="ECO:0007669"/>
    <property type="project" value="UniProtKB-KW"/>
</dbReference>
<keyword evidence="5" id="KW-1185">Reference proteome</keyword>
<keyword evidence="2" id="KW-0067">ATP-binding</keyword>
<organism evidence="4 5">
    <name type="scientific">Candidatus Thermokryptus mobilis</name>
    <dbReference type="NCBI Taxonomy" id="1643428"/>
    <lineage>
        <taxon>Bacteria</taxon>
        <taxon>Pseudomonadati</taxon>
        <taxon>Candidatus Kryptoniota</taxon>
        <taxon>Candidatus Thermokryptus</taxon>
    </lineage>
</organism>
<evidence type="ECO:0000313" key="4">
    <source>
        <dbReference type="EMBL" id="CUU04891.1"/>
    </source>
</evidence>
<accession>A0A0S4N293</accession>
<keyword evidence="1" id="KW-0547">Nucleotide-binding</keyword>
<dbReference type="PIRSF" id="PIRSF005647">
    <property type="entry name" value="CooC"/>
    <property type="match status" value="1"/>
</dbReference>
<dbReference type="PANTHER" id="PTHR43384">
    <property type="entry name" value="SEPTUM SITE-DETERMINING PROTEIN MIND HOMOLOG, CHLOROPLASTIC-RELATED"/>
    <property type="match status" value="1"/>
</dbReference>
<dbReference type="GO" id="GO:0005829">
    <property type="term" value="C:cytosol"/>
    <property type="evidence" value="ECO:0007669"/>
    <property type="project" value="TreeGrafter"/>
</dbReference>
<dbReference type="InterPro" id="IPR050625">
    <property type="entry name" value="ParA/MinD_ATPase"/>
</dbReference>
<dbReference type="EMBL" id="FAOO01000006">
    <property type="protein sequence ID" value="CUU04891.1"/>
    <property type="molecule type" value="Genomic_DNA"/>
</dbReference>
<reference evidence="5" key="1">
    <citation type="submission" date="2015-11" db="EMBL/GenBank/DDBJ databases">
        <authorList>
            <person name="Varghese N."/>
        </authorList>
    </citation>
    <scope>NUCLEOTIDE SEQUENCE [LARGE SCALE GENOMIC DNA]</scope>
</reference>
<dbReference type="Proteomes" id="UP000320623">
    <property type="component" value="Unassembled WGS sequence"/>
</dbReference>
<dbReference type="Gene3D" id="3.40.50.300">
    <property type="entry name" value="P-loop containing nucleotide triphosphate hydrolases"/>
    <property type="match status" value="1"/>
</dbReference>
<sequence>MSFTTADEKERDKIIAEILSEIPDVENKVELGKRIVITGKGGVGKTVISAVLAYLFAEAGLKVLAVDEDPQMNLPFALGVPFEKANEIIPLNKQLDYIEEKTGARPGTGWGLFFRLNPDVSDVVDRFGLRIRENLNLLVMGTFQQPGVGCACPENDLLQAVVNYINLRKGEVIIMDTEAGLEHFGRAIAKGFHHAVIVSEPTFNSIFVLNQAVNLAKKLGIPHIHLVFNKVRDEETKVREILSGLDSKILNLPIYFLPWDENVFRFEPLVEPLIKSGSPFVLAIKKLFKELIQN</sequence>
<evidence type="ECO:0000259" key="3">
    <source>
        <dbReference type="Pfam" id="PF01656"/>
    </source>
</evidence>
<evidence type="ECO:0000256" key="2">
    <source>
        <dbReference type="ARBA" id="ARBA00022840"/>
    </source>
</evidence>
<feature type="domain" description="CobQ/CobB/MinD/ParA nucleotide binding" evidence="3">
    <location>
        <begin position="36"/>
        <end position="265"/>
    </location>
</feature>
<dbReference type="RefSeq" id="WP_140944862.1">
    <property type="nucleotide sequence ID" value="NZ_FAOO01000006.1"/>
</dbReference>
<dbReference type="STRING" id="1643428.GCA_001442855_01091"/>